<keyword evidence="1" id="KW-0614">Plasmid</keyword>
<dbReference type="GeneID" id="62877875"/>
<name>A0A8T8E891_9EURY</name>
<gene>
    <name evidence="1" type="ORF">JMJ58_22085</name>
</gene>
<proteinExistence type="predicted"/>
<organism evidence="1 2">
    <name type="scientific">Haloterrigena salifodinae</name>
    <dbReference type="NCBI Taxonomy" id="2675099"/>
    <lineage>
        <taxon>Archaea</taxon>
        <taxon>Methanobacteriati</taxon>
        <taxon>Methanobacteriota</taxon>
        <taxon>Stenosarchaea group</taxon>
        <taxon>Halobacteria</taxon>
        <taxon>Halobacteriales</taxon>
        <taxon>Natrialbaceae</taxon>
        <taxon>Haloterrigena</taxon>
    </lineage>
</organism>
<dbReference type="Proteomes" id="UP000637819">
    <property type="component" value="Plasmid pHTS171"/>
</dbReference>
<dbReference type="EMBL" id="CP069190">
    <property type="protein sequence ID" value="QRV17636.1"/>
    <property type="molecule type" value="Genomic_DNA"/>
</dbReference>
<evidence type="ECO:0008006" key="3">
    <source>
        <dbReference type="Google" id="ProtNLM"/>
    </source>
</evidence>
<dbReference type="KEGG" id="hsal:JMJ58_22085"/>
<dbReference type="AlphaFoldDB" id="A0A8T8E891"/>
<dbReference type="RefSeq" id="WP_164722112.1">
    <property type="nucleotide sequence ID" value="NZ_CP069190.1"/>
</dbReference>
<dbReference type="OrthoDB" id="295069at2157"/>
<sequence length="54" mass="5959">MSVLDELFDRIGGFRETGERTTVHYECRRCGLTLSKDDACCSSCGSEEIAAILL</sequence>
<evidence type="ECO:0000313" key="2">
    <source>
        <dbReference type="Proteomes" id="UP000637819"/>
    </source>
</evidence>
<evidence type="ECO:0000313" key="1">
    <source>
        <dbReference type="EMBL" id="QRV17636.1"/>
    </source>
</evidence>
<accession>A0A8T8E891</accession>
<reference evidence="1 2" key="1">
    <citation type="submission" date="2021-01" db="EMBL/GenBank/DDBJ databases">
        <title>Genome Sequence and Methylation Pattern of Haloterrigena salifodinae BOL5-1, An Extremely Halophilic Archaeon from a Bolivian Salt Mine.</title>
        <authorList>
            <person name="DasSarma P."/>
            <person name="Anton B.P."/>
            <person name="DasSarma S.L."/>
            <person name="von Ehrenheim H.A.L."/>
            <person name="Martinez F.L."/>
            <person name="Guzman D."/>
            <person name="Roberts R.J."/>
            <person name="DasSarma S."/>
        </authorList>
    </citation>
    <scope>NUCLEOTIDE SEQUENCE [LARGE SCALE GENOMIC DNA]</scope>
    <source>
        <strain evidence="1 2">BOL5-1</strain>
        <plasmid evidence="1 2">pHTS171</plasmid>
    </source>
</reference>
<geneLocation type="plasmid" evidence="1 2">
    <name>pHTS171</name>
</geneLocation>
<protein>
    <recommendedName>
        <fullName evidence="3">Small CPxCG-related zinc finger protein</fullName>
    </recommendedName>
</protein>
<keyword evidence="2" id="KW-1185">Reference proteome</keyword>